<feature type="compositionally biased region" description="Basic and acidic residues" evidence="1">
    <location>
        <begin position="94"/>
        <end position="112"/>
    </location>
</feature>
<organism evidence="2 3">
    <name type="scientific">Brassica oleracea var. oleracea</name>
    <dbReference type="NCBI Taxonomy" id="109376"/>
    <lineage>
        <taxon>Eukaryota</taxon>
        <taxon>Viridiplantae</taxon>
        <taxon>Streptophyta</taxon>
        <taxon>Embryophyta</taxon>
        <taxon>Tracheophyta</taxon>
        <taxon>Spermatophyta</taxon>
        <taxon>Magnoliopsida</taxon>
        <taxon>eudicotyledons</taxon>
        <taxon>Gunneridae</taxon>
        <taxon>Pentapetalae</taxon>
        <taxon>rosids</taxon>
        <taxon>malvids</taxon>
        <taxon>Brassicales</taxon>
        <taxon>Brassicaceae</taxon>
        <taxon>Brassiceae</taxon>
        <taxon>Brassica</taxon>
    </lineage>
</organism>
<accession>A0A0D3DKZ3</accession>
<protein>
    <submittedName>
        <fullName evidence="2">Uncharacterized protein</fullName>
    </submittedName>
</protein>
<reference evidence="2" key="2">
    <citation type="submission" date="2015-03" db="UniProtKB">
        <authorList>
            <consortium name="EnsemblPlants"/>
        </authorList>
    </citation>
    <scope>IDENTIFICATION</scope>
</reference>
<name>A0A0D3DKZ3_BRAOL</name>
<dbReference type="Proteomes" id="UP000032141">
    <property type="component" value="Chromosome C8"/>
</dbReference>
<keyword evidence="3" id="KW-1185">Reference proteome</keyword>
<reference evidence="2 3" key="1">
    <citation type="journal article" date="2014" name="Genome Biol.">
        <title>Transcriptome and methylome profiling reveals relics of genome dominance in the mesopolyploid Brassica oleracea.</title>
        <authorList>
            <person name="Parkin I.A."/>
            <person name="Koh C."/>
            <person name="Tang H."/>
            <person name="Robinson S.J."/>
            <person name="Kagale S."/>
            <person name="Clarke W.E."/>
            <person name="Town C.D."/>
            <person name="Nixon J."/>
            <person name="Krishnakumar V."/>
            <person name="Bidwell S.L."/>
            <person name="Denoeud F."/>
            <person name="Belcram H."/>
            <person name="Links M.G."/>
            <person name="Just J."/>
            <person name="Clarke C."/>
            <person name="Bender T."/>
            <person name="Huebert T."/>
            <person name="Mason A.S."/>
            <person name="Pires J.C."/>
            <person name="Barker G."/>
            <person name="Moore J."/>
            <person name="Walley P.G."/>
            <person name="Manoli S."/>
            <person name="Batley J."/>
            <person name="Edwards D."/>
            <person name="Nelson M.N."/>
            <person name="Wang X."/>
            <person name="Paterson A.H."/>
            <person name="King G."/>
            <person name="Bancroft I."/>
            <person name="Chalhoub B."/>
            <person name="Sharpe A.G."/>
        </authorList>
    </citation>
    <scope>NUCLEOTIDE SEQUENCE</scope>
    <source>
        <strain evidence="2 3">cv. TO1000</strain>
    </source>
</reference>
<dbReference type="AlphaFoldDB" id="A0A0D3DKZ3"/>
<proteinExistence type="predicted"/>
<dbReference type="HOGENOM" id="CLU_2149356_0_0_1"/>
<dbReference type="Gramene" id="Bo8g030300.1">
    <property type="protein sequence ID" value="Bo8g030300.1"/>
    <property type="gene ID" value="Bo8g030300"/>
</dbReference>
<evidence type="ECO:0000313" key="2">
    <source>
        <dbReference type="EnsemblPlants" id="Bo8g030300.1"/>
    </source>
</evidence>
<evidence type="ECO:0000313" key="3">
    <source>
        <dbReference type="Proteomes" id="UP000032141"/>
    </source>
</evidence>
<feature type="region of interest" description="Disordered" evidence="1">
    <location>
        <begin position="59"/>
        <end position="112"/>
    </location>
</feature>
<evidence type="ECO:0000256" key="1">
    <source>
        <dbReference type="SAM" id="MobiDB-lite"/>
    </source>
</evidence>
<dbReference type="EnsemblPlants" id="Bo8g030300.1">
    <property type="protein sequence ID" value="Bo8g030300.1"/>
    <property type="gene ID" value="Bo8g030300"/>
</dbReference>
<sequence>MANNRKRLEDLESSMGMVQDELLKLTTGITDKYKGLEDSFNRTMADYLREMRVLILSSRDTGSSASYIPPPRDATPPHNTHTNDVNPFAPAPPDQRRRVKLELSRFSDGDPT</sequence>